<proteinExistence type="inferred from homology"/>
<evidence type="ECO:0000256" key="4">
    <source>
        <dbReference type="ARBA" id="ARBA00010617"/>
    </source>
</evidence>
<feature type="chain" id="PRO_5042000939" evidence="14">
    <location>
        <begin position="18"/>
        <end position="536"/>
    </location>
</feature>
<comment type="cofactor">
    <cofactor evidence="1 13">
        <name>heme</name>
        <dbReference type="ChEBI" id="CHEBI:30413"/>
    </cofactor>
</comment>
<dbReference type="InterPro" id="IPR036396">
    <property type="entry name" value="Cyt_P450_sf"/>
</dbReference>
<dbReference type="InterPro" id="IPR001128">
    <property type="entry name" value="Cyt_P450"/>
</dbReference>
<evidence type="ECO:0000256" key="14">
    <source>
        <dbReference type="SAM" id="SignalP"/>
    </source>
</evidence>
<dbReference type="Proteomes" id="UP001221142">
    <property type="component" value="Unassembled WGS sequence"/>
</dbReference>
<evidence type="ECO:0000256" key="5">
    <source>
        <dbReference type="ARBA" id="ARBA00022617"/>
    </source>
</evidence>
<comment type="similarity">
    <text evidence="4">Belongs to the cytochrome P450 family.</text>
</comment>
<dbReference type="GO" id="GO:0004497">
    <property type="term" value="F:monooxygenase activity"/>
    <property type="evidence" value="ECO:0007669"/>
    <property type="project" value="UniProtKB-KW"/>
</dbReference>
<feature type="binding site" description="axial binding residue" evidence="13">
    <location>
        <position position="471"/>
    </location>
    <ligand>
        <name>heme</name>
        <dbReference type="ChEBI" id="CHEBI:30413"/>
    </ligand>
    <ligandPart>
        <name>Fe</name>
        <dbReference type="ChEBI" id="CHEBI:18248"/>
    </ligandPart>
</feature>
<keyword evidence="9" id="KW-0560">Oxidoreductase</keyword>
<dbReference type="GO" id="GO:0020037">
    <property type="term" value="F:heme binding"/>
    <property type="evidence" value="ECO:0007669"/>
    <property type="project" value="InterPro"/>
</dbReference>
<reference evidence="15" key="1">
    <citation type="submission" date="2023-03" db="EMBL/GenBank/DDBJ databases">
        <title>Massive genome expansion in bonnet fungi (Mycena s.s.) driven by repeated elements and novel gene families across ecological guilds.</title>
        <authorList>
            <consortium name="Lawrence Berkeley National Laboratory"/>
            <person name="Harder C.B."/>
            <person name="Miyauchi S."/>
            <person name="Viragh M."/>
            <person name="Kuo A."/>
            <person name="Thoen E."/>
            <person name="Andreopoulos B."/>
            <person name="Lu D."/>
            <person name="Skrede I."/>
            <person name="Drula E."/>
            <person name="Henrissat B."/>
            <person name="Morin E."/>
            <person name="Kohler A."/>
            <person name="Barry K."/>
            <person name="LaButti K."/>
            <person name="Morin E."/>
            <person name="Salamov A."/>
            <person name="Lipzen A."/>
            <person name="Mereny Z."/>
            <person name="Hegedus B."/>
            <person name="Baldrian P."/>
            <person name="Stursova M."/>
            <person name="Weitz H."/>
            <person name="Taylor A."/>
            <person name="Grigoriev I.V."/>
            <person name="Nagy L.G."/>
            <person name="Martin F."/>
            <person name="Kauserud H."/>
        </authorList>
    </citation>
    <scope>NUCLEOTIDE SEQUENCE</scope>
    <source>
        <strain evidence="15">9284</strain>
    </source>
</reference>
<keyword evidence="6" id="KW-0812">Transmembrane</keyword>
<dbReference type="GO" id="GO:0016705">
    <property type="term" value="F:oxidoreductase activity, acting on paired donors, with incorporation or reduction of molecular oxygen"/>
    <property type="evidence" value="ECO:0007669"/>
    <property type="project" value="InterPro"/>
</dbReference>
<gene>
    <name evidence="15" type="ORF">FB45DRAFT_1065408</name>
</gene>
<accession>A0AAD7FAR2</accession>
<dbReference type="GO" id="GO:0016020">
    <property type="term" value="C:membrane"/>
    <property type="evidence" value="ECO:0007669"/>
    <property type="project" value="UniProtKB-SubCell"/>
</dbReference>
<organism evidence="15 16">
    <name type="scientific">Roridomyces roridus</name>
    <dbReference type="NCBI Taxonomy" id="1738132"/>
    <lineage>
        <taxon>Eukaryota</taxon>
        <taxon>Fungi</taxon>
        <taxon>Dikarya</taxon>
        <taxon>Basidiomycota</taxon>
        <taxon>Agaricomycotina</taxon>
        <taxon>Agaricomycetes</taxon>
        <taxon>Agaricomycetidae</taxon>
        <taxon>Agaricales</taxon>
        <taxon>Marasmiineae</taxon>
        <taxon>Mycenaceae</taxon>
        <taxon>Roridomyces</taxon>
    </lineage>
</organism>
<dbReference type="EMBL" id="JARKIF010000030">
    <property type="protein sequence ID" value="KAJ7612701.1"/>
    <property type="molecule type" value="Genomic_DNA"/>
</dbReference>
<name>A0AAD7FAR2_9AGAR</name>
<dbReference type="SUPFAM" id="SSF48264">
    <property type="entry name" value="Cytochrome P450"/>
    <property type="match status" value="1"/>
</dbReference>
<dbReference type="InterPro" id="IPR050121">
    <property type="entry name" value="Cytochrome_P450_monoxygenase"/>
</dbReference>
<protein>
    <submittedName>
        <fullName evidence="15">Cytochrome P450</fullName>
    </submittedName>
</protein>
<dbReference type="PRINTS" id="PR00465">
    <property type="entry name" value="EP450IV"/>
</dbReference>
<keyword evidence="16" id="KW-1185">Reference proteome</keyword>
<evidence type="ECO:0000256" key="12">
    <source>
        <dbReference type="ARBA" id="ARBA00023136"/>
    </source>
</evidence>
<comment type="subcellular location">
    <subcellularLocation>
        <location evidence="2">Membrane</location>
    </subcellularLocation>
</comment>
<evidence type="ECO:0000256" key="6">
    <source>
        <dbReference type="ARBA" id="ARBA00022692"/>
    </source>
</evidence>
<keyword evidence="8" id="KW-1133">Transmembrane helix</keyword>
<dbReference type="Pfam" id="PF00067">
    <property type="entry name" value="p450"/>
    <property type="match status" value="1"/>
</dbReference>
<feature type="signal peptide" evidence="14">
    <location>
        <begin position="1"/>
        <end position="17"/>
    </location>
</feature>
<dbReference type="GO" id="GO:0005506">
    <property type="term" value="F:iron ion binding"/>
    <property type="evidence" value="ECO:0007669"/>
    <property type="project" value="InterPro"/>
</dbReference>
<keyword evidence="7 13" id="KW-0479">Metal-binding</keyword>
<comment type="caution">
    <text evidence="15">The sequence shown here is derived from an EMBL/GenBank/DDBJ whole genome shotgun (WGS) entry which is preliminary data.</text>
</comment>
<dbReference type="AlphaFoldDB" id="A0AAD7FAR2"/>
<evidence type="ECO:0000256" key="10">
    <source>
        <dbReference type="ARBA" id="ARBA00023004"/>
    </source>
</evidence>
<evidence type="ECO:0000256" key="11">
    <source>
        <dbReference type="ARBA" id="ARBA00023033"/>
    </source>
</evidence>
<evidence type="ECO:0000313" key="16">
    <source>
        <dbReference type="Proteomes" id="UP001221142"/>
    </source>
</evidence>
<sequence>MILRTLLLVFVPLLCYSLHCPAQWLYHELTSPLRHLPGPSNPSLLYGNTKEMLADFGLVSQWRTRFGRVFRFWGLFSISEIYISDLKALAHILNDNVAYRKPPFMLEKTRISLGGGSVLDMELDDHKRHRRVLNQAFGPAQIRPLTDVFMDKAIQLRDIWAGRMEAEGDATRIDISDGLRRATLDVIGQAGFYYQFNALEDKPNELNDTFTLLHHSSQSKLYDAVRMTQAKLPMLKLFPLPGAQFFRRGRAIMDSIGRTIVSDTKAALKKSENDENQGTRRDLLSVLLKANLSNDLPSNQRMSDTEIMAQIRAFLFAGHETTSSSVSWVLYELSVHPNMQEKLREELFSLPTEAPTMDQLNSLKYLESVVRETLRLRAPVISATRMAMRDDVLPLSKPYIDRRGNTHQELLMPRGQVIHIPILAVNTDKETWGADALEFKPDRWDALPDAVTSIPGVWANLLTFYAGPHACIGYRFSLVEMKALLFVLLRAFEFAPAVREGGIVPQTHRVMQNPGLLVADEKGEAFPLLVKPCRRN</sequence>
<keyword evidence="12" id="KW-0472">Membrane</keyword>
<evidence type="ECO:0000256" key="9">
    <source>
        <dbReference type="ARBA" id="ARBA00023002"/>
    </source>
</evidence>
<dbReference type="InterPro" id="IPR002403">
    <property type="entry name" value="Cyt_P450_E_grp-IV"/>
</dbReference>
<evidence type="ECO:0000256" key="8">
    <source>
        <dbReference type="ARBA" id="ARBA00022989"/>
    </source>
</evidence>
<evidence type="ECO:0000256" key="3">
    <source>
        <dbReference type="ARBA" id="ARBA00004721"/>
    </source>
</evidence>
<evidence type="ECO:0000313" key="15">
    <source>
        <dbReference type="EMBL" id="KAJ7612701.1"/>
    </source>
</evidence>
<evidence type="ECO:0000256" key="1">
    <source>
        <dbReference type="ARBA" id="ARBA00001971"/>
    </source>
</evidence>
<evidence type="ECO:0000256" key="13">
    <source>
        <dbReference type="PIRSR" id="PIRSR602403-1"/>
    </source>
</evidence>
<keyword evidence="10 13" id="KW-0408">Iron</keyword>
<keyword evidence="14" id="KW-0732">Signal</keyword>
<evidence type="ECO:0000256" key="2">
    <source>
        <dbReference type="ARBA" id="ARBA00004370"/>
    </source>
</evidence>
<keyword evidence="11" id="KW-0503">Monooxygenase</keyword>
<keyword evidence="5 13" id="KW-0349">Heme</keyword>
<dbReference type="Gene3D" id="1.10.630.10">
    <property type="entry name" value="Cytochrome P450"/>
    <property type="match status" value="1"/>
</dbReference>
<dbReference type="PRINTS" id="PR00385">
    <property type="entry name" value="P450"/>
</dbReference>
<evidence type="ECO:0000256" key="7">
    <source>
        <dbReference type="ARBA" id="ARBA00022723"/>
    </source>
</evidence>
<dbReference type="PANTHER" id="PTHR24305:SF166">
    <property type="entry name" value="CYTOCHROME P450 12A4, MITOCHONDRIAL-RELATED"/>
    <property type="match status" value="1"/>
</dbReference>
<comment type="pathway">
    <text evidence="3">Secondary metabolite biosynthesis; terpenoid biosynthesis.</text>
</comment>
<dbReference type="PANTHER" id="PTHR24305">
    <property type="entry name" value="CYTOCHROME P450"/>
    <property type="match status" value="1"/>
</dbReference>